<feature type="transmembrane region" description="Helical" evidence="8">
    <location>
        <begin position="219"/>
        <end position="246"/>
    </location>
</feature>
<gene>
    <name evidence="10" type="ORF">JCM9140_722</name>
</gene>
<evidence type="ECO:0000256" key="1">
    <source>
        <dbReference type="ARBA" id="ARBA00004141"/>
    </source>
</evidence>
<dbReference type="RefSeq" id="WP_034742252.1">
    <property type="nucleotide sequence ID" value="NZ_BAUT01000004.1"/>
</dbReference>
<keyword evidence="6 8" id="KW-0472">Membrane</keyword>
<feature type="transmembrane region" description="Helical" evidence="8">
    <location>
        <begin position="314"/>
        <end position="331"/>
    </location>
</feature>
<keyword evidence="3 8" id="KW-0812">Transmembrane</keyword>
<dbReference type="AlphaFoldDB" id="W4PYK3"/>
<dbReference type="InterPro" id="IPR019734">
    <property type="entry name" value="TPR_rpt"/>
</dbReference>
<dbReference type="PANTHER" id="PTHR43731">
    <property type="entry name" value="RHOMBOID PROTEASE"/>
    <property type="match status" value="1"/>
</dbReference>
<evidence type="ECO:0000313" key="10">
    <source>
        <dbReference type="EMBL" id="GAE24770.1"/>
    </source>
</evidence>
<evidence type="ECO:0000256" key="2">
    <source>
        <dbReference type="ARBA" id="ARBA00009045"/>
    </source>
</evidence>
<dbReference type="GO" id="GO:0016020">
    <property type="term" value="C:membrane"/>
    <property type="evidence" value="ECO:0007669"/>
    <property type="project" value="UniProtKB-SubCell"/>
</dbReference>
<dbReference type="Gene3D" id="1.25.40.10">
    <property type="entry name" value="Tetratricopeptide repeat domain"/>
    <property type="match status" value="1"/>
</dbReference>
<comment type="subcellular location">
    <subcellularLocation>
        <location evidence="1">Membrane</location>
        <topology evidence="1">Multi-pass membrane protein</topology>
    </subcellularLocation>
</comment>
<accession>W4PYK3</accession>
<dbReference type="InterPro" id="IPR035952">
    <property type="entry name" value="Rhomboid-like_sf"/>
</dbReference>
<feature type="repeat" description="TPR" evidence="7">
    <location>
        <begin position="457"/>
        <end position="490"/>
    </location>
</feature>
<dbReference type="InterPro" id="IPR022764">
    <property type="entry name" value="Peptidase_S54_rhomboid_dom"/>
</dbReference>
<dbReference type="Pfam" id="PF14559">
    <property type="entry name" value="TPR_19"/>
    <property type="match status" value="1"/>
</dbReference>
<reference evidence="10" key="1">
    <citation type="journal article" date="2014" name="Genome Announc.">
        <title>Draft Genome Sequences of Three Alkaliphilic Bacillus Strains, Bacillus wakoensis JCM 9140T, Bacillus akibai JCM 9157T, and Bacillus hemicellulosilyticus JCM 9152T.</title>
        <authorList>
            <person name="Yuki M."/>
            <person name="Oshima K."/>
            <person name="Suda W."/>
            <person name="Oshida Y."/>
            <person name="Kitamura K."/>
            <person name="Iida T."/>
            <person name="Hattori M."/>
            <person name="Ohkuma M."/>
        </authorList>
    </citation>
    <scope>NUCLEOTIDE SEQUENCE [LARGE SCALE GENOMIC DNA]</scope>
    <source>
        <strain evidence="10">JCM 9140</strain>
    </source>
</reference>
<keyword evidence="7" id="KW-0802">TPR repeat</keyword>
<dbReference type="Gene3D" id="1.20.1540.10">
    <property type="entry name" value="Rhomboid-like"/>
    <property type="match status" value="1"/>
</dbReference>
<feature type="transmembrane region" description="Helical" evidence="8">
    <location>
        <begin position="282"/>
        <end position="302"/>
    </location>
</feature>
<dbReference type="SUPFAM" id="SSF48452">
    <property type="entry name" value="TPR-like"/>
    <property type="match status" value="1"/>
</dbReference>
<evidence type="ECO:0000313" key="11">
    <source>
        <dbReference type="Proteomes" id="UP000018890"/>
    </source>
</evidence>
<evidence type="ECO:0000256" key="6">
    <source>
        <dbReference type="ARBA" id="ARBA00023136"/>
    </source>
</evidence>
<evidence type="ECO:0000256" key="8">
    <source>
        <dbReference type="SAM" id="Phobius"/>
    </source>
</evidence>
<dbReference type="GO" id="GO:0004252">
    <property type="term" value="F:serine-type endopeptidase activity"/>
    <property type="evidence" value="ECO:0007669"/>
    <property type="project" value="InterPro"/>
</dbReference>
<evidence type="ECO:0000256" key="3">
    <source>
        <dbReference type="ARBA" id="ARBA00022692"/>
    </source>
</evidence>
<keyword evidence="10" id="KW-0645">Protease</keyword>
<dbReference type="SUPFAM" id="SSF144091">
    <property type="entry name" value="Rhomboid-like"/>
    <property type="match status" value="1"/>
</dbReference>
<keyword evidence="5 8" id="KW-1133">Transmembrane helix</keyword>
<evidence type="ECO:0000259" key="9">
    <source>
        <dbReference type="Pfam" id="PF01694"/>
    </source>
</evidence>
<evidence type="ECO:0000256" key="7">
    <source>
        <dbReference type="PROSITE-ProRule" id="PRU00339"/>
    </source>
</evidence>
<dbReference type="InterPro" id="IPR050925">
    <property type="entry name" value="Rhomboid_protease_S54"/>
</dbReference>
<comment type="caution">
    <text evidence="10">The sequence shown here is derived from an EMBL/GenBank/DDBJ whole genome shotgun (WGS) entry which is preliminary data.</text>
</comment>
<dbReference type="GO" id="GO:0006508">
    <property type="term" value="P:proteolysis"/>
    <property type="evidence" value="ECO:0007669"/>
    <property type="project" value="UniProtKB-KW"/>
</dbReference>
<evidence type="ECO:0000256" key="4">
    <source>
        <dbReference type="ARBA" id="ARBA00022801"/>
    </source>
</evidence>
<dbReference type="Pfam" id="PF01694">
    <property type="entry name" value="Rhomboid"/>
    <property type="match status" value="1"/>
</dbReference>
<comment type="similarity">
    <text evidence="2">Belongs to the peptidase S54 family.</text>
</comment>
<dbReference type="InterPro" id="IPR011990">
    <property type="entry name" value="TPR-like_helical_dom_sf"/>
</dbReference>
<evidence type="ECO:0000256" key="5">
    <source>
        <dbReference type="ARBA" id="ARBA00022989"/>
    </source>
</evidence>
<organism evidence="10 11">
    <name type="scientific">Halalkalibacter wakoensis JCM 9140</name>
    <dbReference type="NCBI Taxonomy" id="1236970"/>
    <lineage>
        <taxon>Bacteria</taxon>
        <taxon>Bacillati</taxon>
        <taxon>Bacillota</taxon>
        <taxon>Bacilli</taxon>
        <taxon>Bacillales</taxon>
        <taxon>Bacillaceae</taxon>
        <taxon>Halalkalibacter</taxon>
    </lineage>
</organism>
<feature type="domain" description="Peptidase S54 rhomboid" evidence="9">
    <location>
        <begin position="217"/>
        <end position="350"/>
    </location>
</feature>
<dbReference type="Proteomes" id="UP000018890">
    <property type="component" value="Unassembled WGS sequence"/>
</dbReference>
<dbReference type="PROSITE" id="PS50293">
    <property type="entry name" value="TPR_REGION"/>
    <property type="match status" value="1"/>
</dbReference>
<dbReference type="SMART" id="SM00028">
    <property type="entry name" value="TPR"/>
    <property type="match status" value="3"/>
</dbReference>
<keyword evidence="4" id="KW-0378">Hydrolase</keyword>
<feature type="transmembrane region" description="Helical" evidence="8">
    <location>
        <begin position="168"/>
        <end position="189"/>
    </location>
</feature>
<protein>
    <submittedName>
        <fullName evidence="10">Rhomboid family serine protease</fullName>
    </submittedName>
</protein>
<dbReference type="PANTHER" id="PTHR43731:SF14">
    <property type="entry name" value="PRESENILIN-ASSOCIATED RHOMBOID-LIKE PROTEIN, MITOCHONDRIAL"/>
    <property type="match status" value="1"/>
</dbReference>
<feature type="transmembrane region" description="Helical" evidence="8">
    <location>
        <begin position="362"/>
        <end position="380"/>
    </location>
</feature>
<dbReference type="STRING" id="1236970.JCM9140_722"/>
<dbReference type="PROSITE" id="PS50005">
    <property type="entry name" value="TPR"/>
    <property type="match status" value="1"/>
</dbReference>
<name>W4PYK3_9BACI</name>
<sequence>MERQQDYVFWKAVHHYIFEKGCRVIEQSRNEVWLEEEDTHPKRIIRFVRVDIDFSIWLRRDITESVKQFERIRRHFRFRRLIGENIYISEYPPVDEWEDIKKPFFESKRKRTTVTSKIIDRANQSALSLPSVPLQGQIQDLDLNLTIEHLKQQINHVTREREQKEKSLFFYGKPLTTLGLLAVLSYMFYQLEQAGGSTSVLTLIEYGAKYNPLIMEGEWWRLITAMFLHIGFLHLFMNSLALFYLGGAVERMYGTTRFLFIYFVAGLFGSIASFAFNEQVAAGASGAIFGCFGALLYFGTVYKKLFFRTMGKSLLTILAINLVFGFSIPMVDNGAHIGGLVGGFLAAMVVQLPKHRKVPKQLLSLVVTIFLMGGLYLFGLNNEQKTRSPLLELQIGQEYLQQDNLEAAYPFLQRAVEEGADMPEAYFLLAYAEAMFENYEFAKELLIKTIEERPSFHEAHYNLSLVYIELEQIEEARSSLKRAIELHPDEAYLDLYERVKEEN</sequence>
<dbReference type="OrthoDB" id="9813074at2"/>
<feature type="transmembrane region" description="Helical" evidence="8">
    <location>
        <begin position="258"/>
        <end position="276"/>
    </location>
</feature>
<keyword evidence="11" id="KW-1185">Reference proteome</keyword>
<proteinExistence type="inferred from homology"/>
<dbReference type="EMBL" id="BAUT01000004">
    <property type="protein sequence ID" value="GAE24770.1"/>
    <property type="molecule type" value="Genomic_DNA"/>
</dbReference>